<sequence>MVGSLILMSLLVLGHPVAHRTSATVVKRTARLLFPLGRCGLEERKDAVPGPHLALMAPSPRG</sequence>
<evidence type="ECO:0000313" key="2">
    <source>
        <dbReference type="EMBL" id="KAE9411079.1"/>
    </source>
</evidence>
<dbReference type="EMBL" id="ML769384">
    <property type="protein sequence ID" value="KAE9411079.1"/>
    <property type="molecule type" value="Genomic_DNA"/>
</dbReference>
<keyword evidence="1" id="KW-0732">Signal</keyword>
<feature type="signal peptide" evidence="1">
    <location>
        <begin position="1"/>
        <end position="23"/>
    </location>
</feature>
<proteinExistence type="predicted"/>
<dbReference type="Proteomes" id="UP000799118">
    <property type="component" value="Unassembled WGS sequence"/>
</dbReference>
<accession>A0A6A4IKV7</accession>
<reference evidence="2" key="1">
    <citation type="journal article" date="2019" name="Environ. Microbiol.">
        <title>Fungal ecological strategies reflected in gene transcription - a case study of two litter decomposers.</title>
        <authorList>
            <person name="Barbi F."/>
            <person name="Kohler A."/>
            <person name="Barry K."/>
            <person name="Baskaran P."/>
            <person name="Daum C."/>
            <person name="Fauchery L."/>
            <person name="Ihrmark K."/>
            <person name="Kuo A."/>
            <person name="LaButti K."/>
            <person name="Lipzen A."/>
            <person name="Morin E."/>
            <person name="Grigoriev I.V."/>
            <person name="Henrissat B."/>
            <person name="Lindahl B."/>
            <person name="Martin F."/>
        </authorList>
    </citation>
    <scope>NUCLEOTIDE SEQUENCE</scope>
    <source>
        <strain evidence="2">JB14</strain>
    </source>
</reference>
<organism evidence="2 3">
    <name type="scientific">Gymnopus androsaceus JB14</name>
    <dbReference type="NCBI Taxonomy" id="1447944"/>
    <lineage>
        <taxon>Eukaryota</taxon>
        <taxon>Fungi</taxon>
        <taxon>Dikarya</taxon>
        <taxon>Basidiomycota</taxon>
        <taxon>Agaricomycotina</taxon>
        <taxon>Agaricomycetes</taxon>
        <taxon>Agaricomycetidae</taxon>
        <taxon>Agaricales</taxon>
        <taxon>Marasmiineae</taxon>
        <taxon>Omphalotaceae</taxon>
        <taxon>Gymnopus</taxon>
    </lineage>
</organism>
<protein>
    <submittedName>
        <fullName evidence="2">Uncharacterized protein</fullName>
    </submittedName>
</protein>
<keyword evidence="3" id="KW-1185">Reference proteome</keyword>
<evidence type="ECO:0000256" key="1">
    <source>
        <dbReference type="SAM" id="SignalP"/>
    </source>
</evidence>
<gene>
    <name evidence="2" type="ORF">BT96DRAFT_912422</name>
</gene>
<feature type="chain" id="PRO_5025648760" evidence="1">
    <location>
        <begin position="24"/>
        <end position="62"/>
    </location>
</feature>
<name>A0A6A4IKV7_9AGAR</name>
<evidence type="ECO:0000313" key="3">
    <source>
        <dbReference type="Proteomes" id="UP000799118"/>
    </source>
</evidence>
<dbReference type="AlphaFoldDB" id="A0A6A4IKV7"/>